<feature type="transmembrane region" description="Helical" evidence="1">
    <location>
        <begin position="6"/>
        <end position="25"/>
    </location>
</feature>
<sequence length="284" mass="31031">MLPDHVTLVLLRVLAFAIIAGAIWYRRHTWRMRWEGGITLQLALQLVAMWLCAPGTDALARYVHLPELVGVHQVETFLGNCVFLGAVAVVAANMLTRIADDDNEAQALVQQRLLPIVSAAPALMLGCLVSSQAPLHEALDLFDVHPDGWLRAYWCIYFGALIAVVSIALWALNIIADDPAQRAVARIWQAALWCGAVGCVVGLINAFVAAPLGWAIWYATAAEAVTCAVLAARSWRIRMRPYRGLLAATRTTQRELRADTVEAHRLRVGALAQAPQRHDGHAAS</sequence>
<dbReference type="RefSeq" id="YP_009032438.1">
    <property type="nucleotide sequence ID" value="NC_024147.1"/>
</dbReference>
<proteinExistence type="predicted"/>
<gene>
    <name evidence="2" type="primary">44</name>
    <name evidence="2" type="ORF">PBI_ZOEJ_44</name>
</gene>
<dbReference type="EMBL" id="KJ510412">
    <property type="protein sequence ID" value="AHY26868.1"/>
    <property type="molecule type" value="Genomic_DNA"/>
</dbReference>
<keyword evidence="3" id="KW-1185">Reference proteome</keyword>
<protein>
    <submittedName>
        <fullName evidence="2">Uncharacterized protein</fullName>
    </submittedName>
</protein>
<organism evidence="2 3">
    <name type="scientific">Mycobacterium phage ZoeJ</name>
    <dbReference type="NCBI Taxonomy" id="1486427"/>
    <lineage>
        <taxon>Viruses</taxon>
        <taxon>Duplodnaviria</taxon>
        <taxon>Heunggongvirae</taxon>
        <taxon>Uroviricota</taxon>
        <taxon>Caudoviricetes</taxon>
        <taxon>Weiservirinae</taxon>
        <taxon>Timquatrovirus</taxon>
        <taxon>Timquatrovirus zoeJ</taxon>
    </lineage>
</organism>
<feature type="transmembrane region" description="Helical" evidence="1">
    <location>
        <begin position="187"/>
        <end position="208"/>
    </location>
</feature>
<feature type="transmembrane region" description="Helical" evidence="1">
    <location>
        <begin position="76"/>
        <end position="92"/>
    </location>
</feature>
<dbReference type="GeneID" id="19488141"/>
<accession>A0A023W737</accession>
<dbReference type="OrthoDB" id="9635at10239"/>
<feature type="transmembrane region" description="Helical" evidence="1">
    <location>
        <begin position="37"/>
        <end position="56"/>
    </location>
</feature>
<dbReference type="KEGG" id="vg:19488141"/>
<evidence type="ECO:0000313" key="3">
    <source>
        <dbReference type="Proteomes" id="UP000024442"/>
    </source>
</evidence>
<dbReference type="Proteomes" id="UP000024442">
    <property type="component" value="Segment"/>
</dbReference>
<evidence type="ECO:0000256" key="1">
    <source>
        <dbReference type="SAM" id="Phobius"/>
    </source>
</evidence>
<evidence type="ECO:0000313" key="2">
    <source>
        <dbReference type="EMBL" id="AHY26868.1"/>
    </source>
</evidence>
<feature type="transmembrane region" description="Helical" evidence="1">
    <location>
        <begin position="214"/>
        <end position="232"/>
    </location>
</feature>
<feature type="transmembrane region" description="Helical" evidence="1">
    <location>
        <begin position="151"/>
        <end position="175"/>
    </location>
</feature>
<feature type="transmembrane region" description="Helical" evidence="1">
    <location>
        <begin position="113"/>
        <end position="131"/>
    </location>
</feature>
<keyword evidence="1" id="KW-0812">Transmembrane</keyword>
<reference evidence="2 3" key="1">
    <citation type="submission" date="2014-02" db="EMBL/GenBank/DDBJ databases">
        <authorList>
            <person name="Cornely K.A."/>
            <person name="Jancevski A.V."/>
            <person name="Rogers S.R."/>
            <person name="Scola S.E."/>
            <person name="Pinches R.S."/>
            <person name="Perri C.M."/>
            <person name="Brown M.S."/>
            <person name="Cavedon W.D."/>
            <person name="Dubois H.M."/>
            <person name="Fernando M.A."/>
            <person name="Austriaco N."/>
            <person name="Bradley K.W."/>
            <person name="Clarke D.Q."/>
            <person name="Lewis M.F."/>
            <person name="Barker L.P."/>
            <person name="Bailey C."/>
            <person name="Asai D.J."/>
            <person name="Garber M.L."/>
            <person name="Bowman C.A."/>
            <person name="Russell D.A."/>
            <person name="Pope W.H."/>
            <person name="Jacobs-Sera D."/>
            <person name="Hendrix R.W."/>
            <person name="Hatfull G.F."/>
        </authorList>
    </citation>
    <scope>NUCLEOTIDE SEQUENCE [LARGE SCALE GENOMIC DNA]</scope>
</reference>
<keyword evidence="1" id="KW-1133">Transmembrane helix</keyword>
<keyword evidence="1" id="KW-0472">Membrane</keyword>
<name>A0A023W737_9CAUD</name>